<evidence type="ECO:0000256" key="2">
    <source>
        <dbReference type="SAM" id="SignalP"/>
    </source>
</evidence>
<dbReference type="Proteomes" id="UP000762676">
    <property type="component" value="Unassembled WGS sequence"/>
</dbReference>
<evidence type="ECO:0000256" key="1">
    <source>
        <dbReference type="SAM" id="MobiDB-lite"/>
    </source>
</evidence>
<sequence>MGYCSTRFSGLLLRLALLISTLTITAVHGVSVDISGDTSGILFKIPDEGFSLVGLHYSINRPLAGVAAGDVNVDITSSTGDDASQQASGKSDPVTSQNSGCTCTGSNRPADPYNKEASCTSYPCLIFEDEFDTLDCKLWEHEITAGGGGVGSNSYTTSRIERLKDFGGY</sequence>
<accession>A0AAV4HPQ8</accession>
<dbReference type="InterPro" id="IPR043030">
    <property type="entry name" value="BGBP_N_sf"/>
</dbReference>
<feature type="chain" id="PRO_5044022518" evidence="2">
    <location>
        <begin position="30"/>
        <end position="169"/>
    </location>
</feature>
<evidence type="ECO:0000313" key="3">
    <source>
        <dbReference type="EMBL" id="GFS00153.1"/>
    </source>
</evidence>
<dbReference type="AlphaFoldDB" id="A0AAV4HPQ8"/>
<feature type="signal peptide" evidence="2">
    <location>
        <begin position="1"/>
        <end position="29"/>
    </location>
</feature>
<proteinExistence type="predicted"/>
<gene>
    <name evidence="3" type="ORF">ElyMa_006390900</name>
</gene>
<reference evidence="3 4" key="1">
    <citation type="journal article" date="2021" name="Elife">
        <title>Chloroplast acquisition without the gene transfer in kleptoplastic sea slugs, Plakobranchus ocellatus.</title>
        <authorList>
            <person name="Maeda T."/>
            <person name="Takahashi S."/>
            <person name="Yoshida T."/>
            <person name="Shimamura S."/>
            <person name="Takaki Y."/>
            <person name="Nagai Y."/>
            <person name="Toyoda A."/>
            <person name="Suzuki Y."/>
            <person name="Arimoto A."/>
            <person name="Ishii H."/>
            <person name="Satoh N."/>
            <person name="Nishiyama T."/>
            <person name="Hasebe M."/>
            <person name="Maruyama T."/>
            <person name="Minagawa J."/>
            <person name="Obokata J."/>
            <person name="Shigenobu S."/>
        </authorList>
    </citation>
    <scope>NUCLEOTIDE SEQUENCE [LARGE SCALE GENOMIC DNA]</scope>
</reference>
<evidence type="ECO:0000313" key="4">
    <source>
        <dbReference type="Proteomes" id="UP000762676"/>
    </source>
</evidence>
<comment type="caution">
    <text evidence="3">The sequence shown here is derived from an EMBL/GenBank/DDBJ whole genome shotgun (WGS) entry which is preliminary data.</text>
</comment>
<dbReference type="Gene3D" id="2.60.40.2140">
    <property type="entry name" value="Beta-1,3-glucan-recognition protein, N-terminal domain"/>
    <property type="match status" value="1"/>
</dbReference>
<name>A0AAV4HPQ8_9GAST</name>
<organism evidence="3 4">
    <name type="scientific">Elysia marginata</name>
    <dbReference type="NCBI Taxonomy" id="1093978"/>
    <lineage>
        <taxon>Eukaryota</taxon>
        <taxon>Metazoa</taxon>
        <taxon>Spiralia</taxon>
        <taxon>Lophotrochozoa</taxon>
        <taxon>Mollusca</taxon>
        <taxon>Gastropoda</taxon>
        <taxon>Heterobranchia</taxon>
        <taxon>Euthyneura</taxon>
        <taxon>Panpulmonata</taxon>
        <taxon>Sacoglossa</taxon>
        <taxon>Placobranchoidea</taxon>
        <taxon>Plakobranchidae</taxon>
        <taxon>Elysia</taxon>
    </lineage>
</organism>
<keyword evidence="4" id="KW-1185">Reference proteome</keyword>
<keyword evidence="2" id="KW-0732">Signal</keyword>
<feature type="region of interest" description="Disordered" evidence="1">
    <location>
        <begin position="77"/>
        <end position="107"/>
    </location>
</feature>
<protein>
    <submittedName>
        <fullName evidence="3">Beta-1,3-glucan-binding protein-like</fullName>
    </submittedName>
</protein>
<dbReference type="EMBL" id="BMAT01012837">
    <property type="protein sequence ID" value="GFS00153.1"/>
    <property type="molecule type" value="Genomic_DNA"/>
</dbReference>